<dbReference type="EMBL" id="BPLQ01001355">
    <property type="protein sequence ID" value="GIX81057.1"/>
    <property type="molecule type" value="Genomic_DNA"/>
</dbReference>
<name>A0AAV4NC46_9ARAC</name>
<accession>A0AAV4NC46</accession>
<organism evidence="2 3">
    <name type="scientific">Caerostris darwini</name>
    <dbReference type="NCBI Taxonomy" id="1538125"/>
    <lineage>
        <taxon>Eukaryota</taxon>
        <taxon>Metazoa</taxon>
        <taxon>Ecdysozoa</taxon>
        <taxon>Arthropoda</taxon>
        <taxon>Chelicerata</taxon>
        <taxon>Arachnida</taxon>
        <taxon>Araneae</taxon>
        <taxon>Araneomorphae</taxon>
        <taxon>Entelegynae</taxon>
        <taxon>Araneoidea</taxon>
        <taxon>Araneidae</taxon>
        <taxon>Caerostris</taxon>
    </lineage>
</organism>
<protein>
    <submittedName>
        <fullName evidence="2">Uncharacterized protein</fullName>
    </submittedName>
</protein>
<feature type="compositionally biased region" description="Polar residues" evidence="1">
    <location>
        <begin position="86"/>
        <end position="111"/>
    </location>
</feature>
<feature type="compositionally biased region" description="Polar residues" evidence="1">
    <location>
        <begin position="173"/>
        <end position="185"/>
    </location>
</feature>
<evidence type="ECO:0000256" key="1">
    <source>
        <dbReference type="SAM" id="MobiDB-lite"/>
    </source>
</evidence>
<keyword evidence="3" id="KW-1185">Reference proteome</keyword>
<reference evidence="2 3" key="1">
    <citation type="submission" date="2021-06" db="EMBL/GenBank/DDBJ databases">
        <title>Caerostris darwini draft genome.</title>
        <authorList>
            <person name="Kono N."/>
            <person name="Arakawa K."/>
        </authorList>
    </citation>
    <scope>NUCLEOTIDE SEQUENCE [LARGE SCALE GENOMIC DNA]</scope>
</reference>
<evidence type="ECO:0000313" key="2">
    <source>
        <dbReference type="EMBL" id="GIX81057.1"/>
    </source>
</evidence>
<comment type="caution">
    <text evidence="2">The sequence shown here is derived from an EMBL/GenBank/DDBJ whole genome shotgun (WGS) entry which is preliminary data.</text>
</comment>
<proteinExistence type="predicted"/>
<feature type="region of interest" description="Disordered" evidence="1">
    <location>
        <begin position="86"/>
        <end position="191"/>
    </location>
</feature>
<dbReference type="AlphaFoldDB" id="A0AAV4NC46"/>
<gene>
    <name evidence="2" type="ORF">CDAR_26291</name>
</gene>
<dbReference type="Proteomes" id="UP001054837">
    <property type="component" value="Unassembled WGS sequence"/>
</dbReference>
<feature type="compositionally biased region" description="Low complexity" evidence="1">
    <location>
        <begin position="119"/>
        <end position="134"/>
    </location>
</feature>
<evidence type="ECO:0000313" key="3">
    <source>
        <dbReference type="Proteomes" id="UP001054837"/>
    </source>
</evidence>
<sequence>MYNPPLGDVGEGIDFISGPRIVPPHIKAMLPIVGGCGESVAYIGISIMYNPLLHGEGKTLLTSWASYSPHVLSIVGKDIGGETLRYQQHRSSNEQASTADQRSSFRGQESSKGMKGTLDSMTMSDMGDMFSDGMATQSEADTKEEEEGLEPKENSVFIVVNGLPEKEELEVGENNNEPTTPNQVSHEIVFE</sequence>